<proteinExistence type="predicted"/>
<dbReference type="Proteomes" id="UP000182190">
    <property type="component" value="Unassembled WGS sequence"/>
</dbReference>
<keyword evidence="2" id="KW-1185">Reference proteome</keyword>
<gene>
    <name evidence="1" type="ORF">PL9631_1060004</name>
</gene>
<name>A0A7Z9DXZ2_9CYAN</name>
<dbReference type="AlphaFoldDB" id="A0A7Z9DXZ2"/>
<comment type="caution">
    <text evidence="1">The sequence shown here is derived from an EMBL/GenBank/DDBJ whole genome shotgun (WGS) entry which is preliminary data.</text>
</comment>
<dbReference type="Gene3D" id="1.20.1220.20">
    <property type="entry name" value="Uncharcterised protein PF01724"/>
    <property type="match status" value="1"/>
</dbReference>
<dbReference type="PANTHER" id="PTHR34235:SF3">
    <property type="entry name" value="SLR1203 PROTEIN"/>
    <property type="match status" value="1"/>
</dbReference>
<protein>
    <recommendedName>
        <fullName evidence="3">DUF29 domain-containing protein</fullName>
    </recommendedName>
</protein>
<dbReference type="InterPro" id="IPR002636">
    <property type="entry name" value="DUF29"/>
</dbReference>
<dbReference type="OrthoDB" id="5769308at2"/>
<reference evidence="1" key="1">
    <citation type="submission" date="2019-10" db="EMBL/GenBank/DDBJ databases">
        <authorList>
            <consortium name="Genoscope - CEA"/>
            <person name="William W."/>
        </authorList>
    </citation>
    <scope>NUCLEOTIDE SEQUENCE [LARGE SCALE GENOMIC DNA]</scope>
    <source>
        <strain evidence="1">BBR_PRJEB10994</strain>
    </source>
</reference>
<dbReference type="EMBL" id="CZCS02000009">
    <property type="protein sequence ID" value="VXD12295.1"/>
    <property type="molecule type" value="Genomic_DNA"/>
</dbReference>
<organism evidence="1 2">
    <name type="scientific">Planktothrix paucivesiculata PCC 9631</name>
    <dbReference type="NCBI Taxonomy" id="671071"/>
    <lineage>
        <taxon>Bacteria</taxon>
        <taxon>Bacillati</taxon>
        <taxon>Cyanobacteriota</taxon>
        <taxon>Cyanophyceae</taxon>
        <taxon>Oscillatoriophycideae</taxon>
        <taxon>Oscillatoriales</taxon>
        <taxon>Microcoleaceae</taxon>
        <taxon>Planktothrix</taxon>
    </lineage>
</organism>
<evidence type="ECO:0000313" key="2">
    <source>
        <dbReference type="Proteomes" id="UP000182190"/>
    </source>
</evidence>
<dbReference type="RefSeq" id="WP_083623661.1">
    <property type="nucleotide sequence ID" value="NZ_LR735026.1"/>
</dbReference>
<dbReference type="PANTHER" id="PTHR34235">
    <property type="entry name" value="SLR1203 PROTEIN-RELATED"/>
    <property type="match status" value="1"/>
</dbReference>
<evidence type="ECO:0008006" key="3">
    <source>
        <dbReference type="Google" id="ProtNLM"/>
    </source>
</evidence>
<evidence type="ECO:0000313" key="1">
    <source>
        <dbReference type="EMBL" id="VXD12295.1"/>
    </source>
</evidence>
<dbReference type="Pfam" id="PF01724">
    <property type="entry name" value="DUF29"/>
    <property type="match status" value="1"/>
</dbReference>
<sequence>MKIEVEQLSEIYEKDYFLWLEQTIKLLKNRHLNQIDYDHLIEELEELGNEQKRKVESLLEQIIRHLLLYQYWETEFQYNSHHWHAEIIGFRTQIKRRLTTNLKQYLSQELLSIYADALKFVKAKTQLDNFPQQCPYTFEQILDEDWLPTLTHSKKS</sequence>
<accession>A0A7Z9DXZ2</accession>